<gene>
    <name evidence="11" type="ORF">LSH36_406g02082</name>
</gene>
<dbReference type="InterPro" id="IPR015517">
    <property type="entry name" value="dCMP_deaminase-rel"/>
</dbReference>
<evidence type="ECO:0000256" key="2">
    <source>
        <dbReference type="ARBA" id="ARBA00006576"/>
    </source>
</evidence>
<keyword evidence="6" id="KW-0862">Zinc</keyword>
<keyword evidence="5" id="KW-0378">Hydrolase</keyword>
<proteinExistence type="inferred from homology"/>
<dbReference type="PROSITE" id="PS51747">
    <property type="entry name" value="CYT_DCMP_DEAMINASES_2"/>
    <property type="match status" value="2"/>
</dbReference>
<feature type="domain" description="CMP/dCMP-type deaminase" evidence="10">
    <location>
        <begin position="288"/>
        <end position="426"/>
    </location>
</feature>
<dbReference type="GO" id="GO:0005737">
    <property type="term" value="C:cytoplasm"/>
    <property type="evidence" value="ECO:0007669"/>
    <property type="project" value="TreeGrafter"/>
</dbReference>
<dbReference type="Gene3D" id="3.40.140.10">
    <property type="entry name" value="Cytidine Deaminase, domain 2"/>
    <property type="match status" value="2"/>
</dbReference>
<feature type="compositionally biased region" description="Basic and acidic residues" evidence="9">
    <location>
        <begin position="83"/>
        <end position="98"/>
    </location>
</feature>
<evidence type="ECO:0000256" key="3">
    <source>
        <dbReference type="ARBA" id="ARBA00022723"/>
    </source>
</evidence>
<feature type="region of interest" description="Disordered" evidence="9">
    <location>
        <begin position="26"/>
        <end position="98"/>
    </location>
</feature>
<evidence type="ECO:0000256" key="4">
    <source>
        <dbReference type="ARBA" id="ARBA00022727"/>
    </source>
</evidence>
<dbReference type="PANTHER" id="PTHR11086">
    <property type="entry name" value="DEOXYCYTIDYLATE DEAMINASE-RELATED"/>
    <property type="match status" value="1"/>
</dbReference>
<dbReference type="FunFam" id="3.40.140.10:FF:000021">
    <property type="entry name" value="Deoxycytidylate deaminase"/>
    <property type="match status" value="2"/>
</dbReference>
<accession>A0AAD9N0E2</accession>
<feature type="domain" description="CMP/dCMP-type deaminase" evidence="10">
    <location>
        <begin position="105"/>
        <end position="235"/>
    </location>
</feature>
<dbReference type="SUPFAM" id="SSF53927">
    <property type="entry name" value="Cytidine deaminase-like"/>
    <property type="match status" value="2"/>
</dbReference>
<dbReference type="InterPro" id="IPR035105">
    <property type="entry name" value="Deoxycytidylate_deaminase_dom"/>
</dbReference>
<dbReference type="Pfam" id="PF00383">
    <property type="entry name" value="dCMP_cyt_deam_1"/>
    <property type="match status" value="2"/>
</dbReference>
<comment type="caution">
    <text evidence="11">The sequence shown here is derived from an EMBL/GenBank/DDBJ whole genome shotgun (WGS) entry which is preliminary data.</text>
</comment>
<dbReference type="PANTHER" id="PTHR11086:SF18">
    <property type="entry name" value="DEOXYCYTIDYLATE DEAMINASE"/>
    <property type="match status" value="1"/>
</dbReference>
<keyword evidence="3" id="KW-0479">Metal-binding</keyword>
<dbReference type="CDD" id="cd01286">
    <property type="entry name" value="deoxycytidylate_deaminase"/>
    <property type="match status" value="2"/>
</dbReference>
<dbReference type="Proteomes" id="UP001208570">
    <property type="component" value="Unassembled WGS sequence"/>
</dbReference>
<dbReference type="EMBL" id="JAODUP010000406">
    <property type="protein sequence ID" value="KAK2150416.1"/>
    <property type="molecule type" value="Genomic_DNA"/>
</dbReference>
<dbReference type="PROSITE" id="PS00903">
    <property type="entry name" value="CYT_DCMP_DEAMINASES_1"/>
    <property type="match status" value="2"/>
</dbReference>
<reference evidence="11" key="1">
    <citation type="journal article" date="2023" name="Mol. Biol. Evol.">
        <title>Third-Generation Sequencing Reveals the Adaptive Role of the Epigenome in Three Deep-Sea Polychaetes.</title>
        <authorList>
            <person name="Perez M."/>
            <person name="Aroh O."/>
            <person name="Sun Y."/>
            <person name="Lan Y."/>
            <person name="Juniper S.K."/>
            <person name="Young C.R."/>
            <person name="Angers B."/>
            <person name="Qian P.Y."/>
        </authorList>
    </citation>
    <scope>NUCLEOTIDE SEQUENCE</scope>
    <source>
        <strain evidence="11">P08H-3</strain>
    </source>
</reference>
<dbReference type="AlphaFoldDB" id="A0AAD9N0E2"/>
<dbReference type="InterPro" id="IPR002125">
    <property type="entry name" value="CMP_dCMP_dom"/>
</dbReference>
<keyword evidence="4" id="KW-0545">Nucleotide biosynthesis</keyword>
<protein>
    <recommendedName>
        <fullName evidence="8">dCMP deaminase</fullName>
        <ecNumber evidence="7">3.5.4.12</ecNumber>
    </recommendedName>
    <alternativeName>
        <fullName evidence="8">dCMP deaminase</fullName>
    </alternativeName>
</protein>
<dbReference type="InterPro" id="IPR016193">
    <property type="entry name" value="Cytidine_deaminase-like"/>
</dbReference>
<evidence type="ECO:0000256" key="1">
    <source>
        <dbReference type="ARBA" id="ARBA00001947"/>
    </source>
</evidence>
<feature type="compositionally biased region" description="Low complexity" evidence="9">
    <location>
        <begin position="39"/>
        <end position="50"/>
    </location>
</feature>
<dbReference type="EC" id="3.5.4.12" evidence="7"/>
<dbReference type="GO" id="GO:0008270">
    <property type="term" value="F:zinc ion binding"/>
    <property type="evidence" value="ECO:0007669"/>
    <property type="project" value="InterPro"/>
</dbReference>
<dbReference type="GO" id="GO:0004132">
    <property type="term" value="F:dCMP deaminase activity"/>
    <property type="evidence" value="ECO:0007669"/>
    <property type="project" value="UniProtKB-EC"/>
</dbReference>
<evidence type="ECO:0000259" key="10">
    <source>
        <dbReference type="PROSITE" id="PS51747"/>
    </source>
</evidence>
<sequence>MSAVVDEANGACTRVRCRELPIELVHNGSSRHTEPTADASGSSSASSAHNGHSRSSEPSTKNRKLTNQPENEHQDQMASPTAENEKVSDDRTWPGRGQKRSDYLDWSEYFMAVALLSGERSKDPSMQVGACIVDSDNRIVAIGYNGMPANCPDECMPWAREADDALETKYPYVCHAEMNAILNKNSAHLQGCVIYVALFPCNECAKLIVQSAIRHIVYTCDKYHEKMQCIASRRLFDMAGITYEQFKPRHNKVTIDLRHRCCEINGTRRVSRSREGYLKNSMRLDYITWSEYFVGVALLSAQRSKDPKSQVGACIVSVSKRIVAIGYNGMPRNCDDDRLPWTHHADDPLETKYPYVCHAELNAIMNRNCMALKGCTMYVTRFPCNECAKLILQAGISSVIYLFDKHPERFEYCAARRLFDMARVEYKPYKWRDDAQCVVIDFTSF</sequence>
<comment type="similarity">
    <text evidence="2">Belongs to the cytidine and deoxycytidylate deaminase family.</text>
</comment>
<evidence type="ECO:0000313" key="12">
    <source>
        <dbReference type="Proteomes" id="UP001208570"/>
    </source>
</evidence>
<organism evidence="11 12">
    <name type="scientific">Paralvinella palmiformis</name>
    <dbReference type="NCBI Taxonomy" id="53620"/>
    <lineage>
        <taxon>Eukaryota</taxon>
        <taxon>Metazoa</taxon>
        <taxon>Spiralia</taxon>
        <taxon>Lophotrochozoa</taxon>
        <taxon>Annelida</taxon>
        <taxon>Polychaeta</taxon>
        <taxon>Sedentaria</taxon>
        <taxon>Canalipalpata</taxon>
        <taxon>Terebellida</taxon>
        <taxon>Terebelliformia</taxon>
        <taxon>Alvinellidae</taxon>
        <taxon>Paralvinella</taxon>
    </lineage>
</organism>
<comment type="cofactor">
    <cofactor evidence="1">
        <name>Zn(2+)</name>
        <dbReference type="ChEBI" id="CHEBI:29105"/>
    </cofactor>
</comment>
<keyword evidence="12" id="KW-1185">Reference proteome</keyword>
<evidence type="ECO:0000313" key="11">
    <source>
        <dbReference type="EMBL" id="KAK2150416.1"/>
    </source>
</evidence>
<evidence type="ECO:0000256" key="7">
    <source>
        <dbReference type="ARBA" id="ARBA00038938"/>
    </source>
</evidence>
<dbReference type="InterPro" id="IPR016192">
    <property type="entry name" value="APOBEC/CMP_deaminase_Zn-bd"/>
</dbReference>
<evidence type="ECO:0000256" key="9">
    <source>
        <dbReference type="SAM" id="MobiDB-lite"/>
    </source>
</evidence>
<dbReference type="GO" id="GO:0009165">
    <property type="term" value="P:nucleotide biosynthetic process"/>
    <property type="evidence" value="ECO:0007669"/>
    <property type="project" value="UniProtKB-KW"/>
</dbReference>
<name>A0AAD9N0E2_9ANNE</name>
<evidence type="ECO:0000256" key="5">
    <source>
        <dbReference type="ARBA" id="ARBA00022801"/>
    </source>
</evidence>
<evidence type="ECO:0000256" key="6">
    <source>
        <dbReference type="ARBA" id="ARBA00022833"/>
    </source>
</evidence>
<evidence type="ECO:0000256" key="8">
    <source>
        <dbReference type="ARBA" id="ARBA00041763"/>
    </source>
</evidence>